<dbReference type="EMBL" id="QOWE01000015">
    <property type="protein sequence ID" value="RCR68047.1"/>
    <property type="molecule type" value="Genomic_DNA"/>
</dbReference>
<name>A0A368JK57_9BACT</name>
<comment type="caution">
    <text evidence="2">The sequence shown here is derived from an EMBL/GenBank/DDBJ whole genome shotgun (WGS) entry which is preliminary data.</text>
</comment>
<reference evidence="2 3" key="1">
    <citation type="submission" date="2018-07" db="EMBL/GenBank/DDBJ databases">
        <title>Genome analysis of Larkinella rosea.</title>
        <authorList>
            <person name="Zhou Z."/>
            <person name="Wang G."/>
        </authorList>
    </citation>
    <scope>NUCLEOTIDE SEQUENCE [LARGE SCALE GENOMIC DNA]</scope>
    <source>
        <strain evidence="3">zzj9</strain>
    </source>
</reference>
<keyword evidence="3" id="KW-1185">Reference proteome</keyword>
<feature type="domain" description="YdhG-like" evidence="1">
    <location>
        <begin position="25"/>
        <end position="129"/>
    </location>
</feature>
<evidence type="ECO:0000313" key="3">
    <source>
        <dbReference type="Proteomes" id="UP000253383"/>
    </source>
</evidence>
<protein>
    <submittedName>
        <fullName evidence="2">DUF1801 domain-containing protein</fullName>
    </submittedName>
</protein>
<proteinExistence type="predicted"/>
<dbReference type="RefSeq" id="WP_114407512.1">
    <property type="nucleotide sequence ID" value="NZ_QOWE01000015.1"/>
</dbReference>
<dbReference type="Gene3D" id="3.90.1150.200">
    <property type="match status" value="1"/>
</dbReference>
<dbReference type="Pfam" id="PF08818">
    <property type="entry name" value="DUF1801"/>
    <property type="match status" value="1"/>
</dbReference>
<gene>
    <name evidence="2" type="ORF">DUE52_18455</name>
</gene>
<evidence type="ECO:0000313" key="2">
    <source>
        <dbReference type="EMBL" id="RCR68047.1"/>
    </source>
</evidence>
<dbReference type="AlphaFoldDB" id="A0A368JK57"/>
<evidence type="ECO:0000259" key="1">
    <source>
        <dbReference type="Pfam" id="PF08818"/>
    </source>
</evidence>
<dbReference type="SUPFAM" id="SSF159888">
    <property type="entry name" value="YdhG-like"/>
    <property type="match status" value="1"/>
</dbReference>
<sequence length="140" mass="15739">MAKNKTTETEHSVSAYLNAIAHEKRRSDCTELVAFITAQTELEPKMWGAGIVGFGSYHYKYESGHEGDAPLIGLASRANAITLYMASDFDQKEPLLQRFGKHKTGKGCIYIQKLEDIDTEVLGQMVQNSVKYLKDRYQTT</sequence>
<organism evidence="2 3">
    <name type="scientific">Larkinella punicea</name>
    <dbReference type="NCBI Taxonomy" id="2315727"/>
    <lineage>
        <taxon>Bacteria</taxon>
        <taxon>Pseudomonadati</taxon>
        <taxon>Bacteroidota</taxon>
        <taxon>Cytophagia</taxon>
        <taxon>Cytophagales</taxon>
        <taxon>Spirosomataceae</taxon>
        <taxon>Larkinella</taxon>
    </lineage>
</organism>
<dbReference type="InterPro" id="IPR014922">
    <property type="entry name" value="YdhG-like"/>
</dbReference>
<dbReference type="OrthoDB" id="5951444at2"/>
<dbReference type="Proteomes" id="UP000253383">
    <property type="component" value="Unassembled WGS sequence"/>
</dbReference>
<accession>A0A368JK57</accession>